<dbReference type="Proteomes" id="UP001597459">
    <property type="component" value="Unassembled WGS sequence"/>
</dbReference>
<dbReference type="InterPro" id="IPR029024">
    <property type="entry name" value="TerB-like"/>
</dbReference>
<dbReference type="SUPFAM" id="SSF158682">
    <property type="entry name" value="TerB-like"/>
    <property type="match status" value="1"/>
</dbReference>
<reference evidence="2" key="1">
    <citation type="journal article" date="2019" name="Int. J. Syst. Evol. Microbiol.">
        <title>The Global Catalogue of Microorganisms (GCM) 10K type strain sequencing project: providing services to taxonomists for standard genome sequencing and annotation.</title>
        <authorList>
            <consortium name="The Broad Institute Genomics Platform"/>
            <consortium name="The Broad Institute Genome Sequencing Center for Infectious Disease"/>
            <person name="Wu L."/>
            <person name="Ma J."/>
        </authorList>
    </citation>
    <scope>NUCLEOTIDE SEQUENCE [LARGE SCALE GENOMIC DNA]</scope>
    <source>
        <strain evidence="2">KCTC 42423</strain>
    </source>
</reference>
<dbReference type="Gene3D" id="1.10.3680.10">
    <property type="entry name" value="TerB-like"/>
    <property type="match status" value="1"/>
</dbReference>
<evidence type="ECO:0000313" key="1">
    <source>
        <dbReference type="EMBL" id="MFD2591211.1"/>
    </source>
</evidence>
<organism evidence="1 2">
    <name type="scientific">Aquimarina hainanensis</name>
    <dbReference type="NCBI Taxonomy" id="1578017"/>
    <lineage>
        <taxon>Bacteria</taxon>
        <taxon>Pseudomonadati</taxon>
        <taxon>Bacteroidota</taxon>
        <taxon>Flavobacteriia</taxon>
        <taxon>Flavobacteriales</taxon>
        <taxon>Flavobacteriaceae</taxon>
        <taxon>Aquimarina</taxon>
    </lineage>
</organism>
<sequence length="133" mass="15409">MYTKGEKLSLLSEMIALAKSDKELKENEYGFILAVASQLGVSENEVVDLMEKKVEKKILQPEAQRILQFHRLVLLMNVDQESALVEIEKIREIGLSMGLRREAIDTVLKEMHSYKDKVIPPNELIEIFKRFYN</sequence>
<dbReference type="RefSeq" id="WP_378256470.1">
    <property type="nucleotide sequence ID" value="NZ_JBHSJV010000001.1"/>
</dbReference>
<comment type="caution">
    <text evidence="1">The sequence shown here is derived from an EMBL/GenBank/DDBJ whole genome shotgun (WGS) entry which is preliminary data.</text>
</comment>
<name>A0ABW5N8S0_9FLAO</name>
<accession>A0ABW5N8S0</accession>
<proteinExistence type="predicted"/>
<dbReference type="EMBL" id="JBHULX010000017">
    <property type="protein sequence ID" value="MFD2591211.1"/>
    <property type="molecule type" value="Genomic_DNA"/>
</dbReference>
<keyword evidence="2" id="KW-1185">Reference proteome</keyword>
<protein>
    <submittedName>
        <fullName evidence="1">TerB family tellurite resistance protein</fullName>
    </submittedName>
</protein>
<gene>
    <name evidence="1" type="ORF">ACFSTE_10285</name>
</gene>
<evidence type="ECO:0000313" key="2">
    <source>
        <dbReference type="Proteomes" id="UP001597459"/>
    </source>
</evidence>